<dbReference type="EMBL" id="MVGT01001690">
    <property type="protein sequence ID" value="OVA11476.1"/>
    <property type="molecule type" value="Genomic_DNA"/>
</dbReference>
<dbReference type="PANTHER" id="PTHR33647:SF5">
    <property type="entry name" value="OS01G0793900 PROTEIN"/>
    <property type="match status" value="1"/>
</dbReference>
<reference evidence="2 3" key="1">
    <citation type="journal article" date="2017" name="Mol. Plant">
        <title>The Genome of Medicinal Plant Macleaya cordata Provides New Insights into Benzylisoquinoline Alkaloids Metabolism.</title>
        <authorList>
            <person name="Liu X."/>
            <person name="Liu Y."/>
            <person name="Huang P."/>
            <person name="Ma Y."/>
            <person name="Qing Z."/>
            <person name="Tang Q."/>
            <person name="Cao H."/>
            <person name="Cheng P."/>
            <person name="Zheng Y."/>
            <person name="Yuan Z."/>
            <person name="Zhou Y."/>
            <person name="Liu J."/>
            <person name="Tang Z."/>
            <person name="Zhuo Y."/>
            <person name="Zhang Y."/>
            <person name="Yu L."/>
            <person name="Huang J."/>
            <person name="Yang P."/>
            <person name="Peng Q."/>
            <person name="Zhang J."/>
            <person name="Jiang W."/>
            <person name="Zhang Z."/>
            <person name="Lin K."/>
            <person name="Ro D.K."/>
            <person name="Chen X."/>
            <person name="Xiong X."/>
            <person name="Shang Y."/>
            <person name="Huang S."/>
            <person name="Zeng J."/>
        </authorList>
    </citation>
    <scope>NUCLEOTIDE SEQUENCE [LARGE SCALE GENOMIC DNA]</scope>
    <source>
        <strain evidence="3">cv. BLH2017</strain>
        <tissue evidence="2">Root</tissue>
    </source>
</reference>
<sequence length="130" mass="14628">MGNCCRHESSTTWAGDDWGTPKSETFTKEMSKTSTTSEENEEKNLLSCTHHQHENDNQKNGKSSSSSSSTEVKIRITKKELEELLGKIDVQGLSVEQIIAQLMNSTSDDDQYHAQQRSWRPALQSIPEVN</sequence>
<evidence type="ECO:0000313" key="2">
    <source>
        <dbReference type="EMBL" id="OVA11476.1"/>
    </source>
</evidence>
<protein>
    <submittedName>
        <fullName evidence="2">Uncharacterized protein</fullName>
    </submittedName>
</protein>
<dbReference type="Proteomes" id="UP000195402">
    <property type="component" value="Unassembled WGS sequence"/>
</dbReference>
<dbReference type="OMA" id="NQPRLWK"/>
<keyword evidence="3" id="KW-1185">Reference proteome</keyword>
<name>A0A200QLU8_MACCD</name>
<dbReference type="Pfam" id="PF14009">
    <property type="entry name" value="PADRE"/>
    <property type="match status" value="1"/>
</dbReference>
<dbReference type="STRING" id="56857.A0A200QLU8"/>
<dbReference type="InParanoid" id="A0A200QLU8"/>
<proteinExistence type="predicted"/>
<feature type="region of interest" description="Disordered" evidence="1">
    <location>
        <begin position="106"/>
        <end position="130"/>
    </location>
</feature>
<dbReference type="InterPro" id="IPR025322">
    <property type="entry name" value="PADRE_dom"/>
</dbReference>
<gene>
    <name evidence="2" type="ORF">BVC80_9009g2</name>
</gene>
<comment type="caution">
    <text evidence="2">The sequence shown here is derived from an EMBL/GenBank/DDBJ whole genome shotgun (WGS) entry which is preliminary data.</text>
</comment>
<dbReference type="AlphaFoldDB" id="A0A200QLU8"/>
<feature type="region of interest" description="Disordered" evidence="1">
    <location>
        <begin position="1"/>
        <end position="73"/>
    </location>
</feature>
<organism evidence="2 3">
    <name type="scientific">Macleaya cordata</name>
    <name type="common">Five-seeded plume-poppy</name>
    <name type="synonym">Bocconia cordata</name>
    <dbReference type="NCBI Taxonomy" id="56857"/>
    <lineage>
        <taxon>Eukaryota</taxon>
        <taxon>Viridiplantae</taxon>
        <taxon>Streptophyta</taxon>
        <taxon>Embryophyta</taxon>
        <taxon>Tracheophyta</taxon>
        <taxon>Spermatophyta</taxon>
        <taxon>Magnoliopsida</taxon>
        <taxon>Ranunculales</taxon>
        <taxon>Papaveraceae</taxon>
        <taxon>Papaveroideae</taxon>
        <taxon>Macleaya</taxon>
    </lineage>
</organism>
<evidence type="ECO:0000256" key="1">
    <source>
        <dbReference type="SAM" id="MobiDB-lite"/>
    </source>
</evidence>
<dbReference type="OrthoDB" id="610799at2759"/>
<accession>A0A200QLU8</accession>
<evidence type="ECO:0000313" key="3">
    <source>
        <dbReference type="Proteomes" id="UP000195402"/>
    </source>
</evidence>
<dbReference type="PANTHER" id="PTHR33647">
    <property type="entry name" value="OS01G0793900 PROTEIN"/>
    <property type="match status" value="1"/>
</dbReference>